<comment type="cofactor">
    <cofactor evidence="1">
        <name>Mg(2+)</name>
        <dbReference type="ChEBI" id="CHEBI:18420"/>
    </cofactor>
</comment>
<dbReference type="SUPFAM" id="SSF52935">
    <property type="entry name" value="PK C-terminal domain-like"/>
    <property type="match status" value="1"/>
</dbReference>
<dbReference type="UniPathway" id="UPA00109">
    <property type="reaction ID" value="UER00188"/>
</dbReference>
<dbReference type="NCBIfam" id="TIGR01064">
    <property type="entry name" value="pyruv_kin"/>
    <property type="match status" value="1"/>
</dbReference>
<dbReference type="EMBL" id="CAJPVJ010001037">
    <property type="protein sequence ID" value="CAG2163937.1"/>
    <property type="molecule type" value="Genomic_DNA"/>
</dbReference>
<evidence type="ECO:0000259" key="16">
    <source>
        <dbReference type="Pfam" id="PF00224"/>
    </source>
</evidence>
<sequence length="512" mass="55375">MSSRSEPLLNYLKMKRTPSSPSEHIPYQLKASEADSLIDHLSALDIDSKPQSIRLSGIICTIGPASQKVETLVQMIKAGMVIARMNFSHGEYEYHKATIDNVRKAAEVASQELGIPNYPVAIALDTKGPEIRTGLLEGGPSAEVELVKGETIKVTTDLAFNTKGSKDLICVDYKNITKVLVPGNRIFVDDGLISLVVKEVGADNLVCEIENGGKLGSKKGVNLPGAIVDLPAVSEKDKKDLEFGVENGVDMIFASFIRNGSGVKEIRKILDGKGGKDIKIISKVENHEGVKKIDEIIAESDGLMVARGDLGIEIPAEKVFLAQKMMISKCNVAGKSVICATQMLESMVTKPRPTRAEVSDVANAVLDGADCSVFQELSYKTRSPADPTTTIAIAAVNASLKASASAIIVLTTSGKTAYEVSKYRPRCPIIAVSRNTQTTRQAHLYRGLLPFHYNKQRNESEDWIHDVDTRLKDAVDFGKKRGAVKSGDTVVLITGWRKGSGATNTLRIIVVE</sequence>
<dbReference type="InterPro" id="IPR001697">
    <property type="entry name" value="Pyr_Knase"/>
</dbReference>
<dbReference type="FunFam" id="3.20.20.60:FF:000025">
    <property type="entry name" value="Pyruvate kinase"/>
    <property type="match status" value="1"/>
</dbReference>
<dbReference type="Gene3D" id="2.40.33.10">
    <property type="entry name" value="PK beta-barrel domain-like"/>
    <property type="match status" value="1"/>
</dbReference>
<keyword evidence="7" id="KW-0479">Metal-binding</keyword>
<dbReference type="GO" id="GO:0005524">
    <property type="term" value="F:ATP binding"/>
    <property type="evidence" value="ECO:0007669"/>
    <property type="project" value="UniProtKB-KW"/>
</dbReference>
<dbReference type="InterPro" id="IPR015813">
    <property type="entry name" value="Pyrv/PenolPyrv_kinase-like_dom"/>
</dbReference>
<dbReference type="InterPro" id="IPR036918">
    <property type="entry name" value="Pyrv_Knase_C_sf"/>
</dbReference>
<dbReference type="GO" id="GO:0030955">
    <property type="term" value="F:potassium ion binding"/>
    <property type="evidence" value="ECO:0007669"/>
    <property type="project" value="InterPro"/>
</dbReference>
<comment type="catalytic activity">
    <reaction evidence="15">
        <text>pyruvate + ATP = phosphoenolpyruvate + ADP + H(+)</text>
        <dbReference type="Rhea" id="RHEA:18157"/>
        <dbReference type="ChEBI" id="CHEBI:15361"/>
        <dbReference type="ChEBI" id="CHEBI:15378"/>
        <dbReference type="ChEBI" id="CHEBI:30616"/>
        <dbReference type="ChEBI" id="CHEBI:58702"/>
        <dbReference type="ChEBI" id="CHEBI:456216"/>
        <dbReference type="EC" id="2.7.1.40"/>
    </reaction>
</comment>
<proteinExistence type="inferred from homology"/>
<keyword evidence="14" id="KW-0670">Pyruvate</keyword>
<evidence type="ECO:0000256" key="1">
    <source>
        <dbReference type="ARBA" id="ARBA00001946"/>
    </source>
</evidence>
<evidence type="ECO:0000259" key="17">
    <source>
        <dbReference type="Pfam" id="PF02887"/>
    </source>
</evidence>
<accession>A0A7R9LKQ1</accession>
<dbReference type="InterPro" id="IPR011037">
    <property type="entry name" value="Pyrv_Knase-like_insert_dom_sf"/>
</dbReference>
<evidence type="ECO:0000256" key="14">
    <source>
        <dbReference type="ARBA" id="ARBA00023317"/>
    </source>
</evidence>
<dbReference type="GO" id="GO:0004743">
    <property type="term" value="F:pyruvate kinase activity"/>
    <property type="evidence" value="ECO:0007669"/>
    <property type="project" value="UniProtKB-EC"/>
</dbReference>
<organism evidence="18">
    <name type="scientific">Oppiella nova</name>
    <dbReference type="NCBI Taxonomy" id="334625"/>
    <lineage>
        <taxon>Eukaryota</taxon>
        <taxon>Metazoa</taxon>
        <taxon>Ecdysozoa</taxon>
        <taxon>Arthropoda</taxon>
        <taxon>Chelicerata</taxon>
        <taxon>Arachnida</taxon>
        <taxon>Acari</taxon>
        <taxon>Acariformes</taxon>
        <taxon>Sarcoptiformes</taxon>
        <taxon>Oribatida</taxon>
        <taxon>Brachypylina</taxon>
        <taxon>Oppioidea</taxon>
        <taxon>Oppiidae</taxon>
        <taxon>Oppiella</taxon>
    </lineage>
</organism>
<evidence type="ECO:0000256" key="10">
    <source>
        <dbReference type="ARBA" id="ARBA00022840"/>
    </source>
</evidence>
<evidence type="ECO:0000256" key="7">
    <source>
        <dbReference type="ARBA" id="ARBA00022723"/>
    </source>
</evidence>
<dbReference type="Pfam" id="PF00224">
    <property type="entry name" value="PK"/>
    <property type="match status" value="1"/>
</dbReference>
<dbReference type="OrthoDB" id="108365at2759"/>
<dbReference type="FunFam" id="3.40.1380.20:FF:000001">
    <property type="entry name" value="Pyruvate kinase"/>
    <property type="match status" value="1"/>
</dbReference>
<evidence type="ECO:0000256" key="8">
    <source>
        <dbReference type="ARBA" id="ARBA00022741"/>
    </source>
</evidence>
<evidence type="ECO:0000256" key="4">
    <source>
        <dbReference type="ARBA" id="ARBA00008663"/>
    </source>
</evidence>
<reference evidence="18" key="1">
    <citation type="submission" date="2020-11" db="EMBL/GenBank/DDBJ databases">
        <authorList>
            <person name="Tran Van P."/>
        </authorList>
    </citation>
    <scope>NUCLEOTIDE SEQUENCE</scope>
</reference>
<name>A0A7R9LKQ1_9ACAR</name>
<dbReference type="InterPro" id="IPR015806">
    <property type="entry name" value="Pyrv_Knase_insert_dom_sf"/>
</dbReference>
<dbReference type="SUPFAM" id="SSF51621">
    <property type="entry name" value="Phosphoenolpyruvate/pyruvate domain"/>
    <property type="match status" value="1"/>
</dbReference>
<keyword evidence="6 15" id="KW-0808">Transferase</keyword>
<evidence type="ECO:0000256" key="11">
    <source>
        <dbReference type="ARBA" id="ARBA00022842"/>
    </source>
</evidence>
<evidence type="ECO:0000313" key="19">
    <source>
        <dbReference type="Proteomes" id="UP000728032"/>
    </source>
</evidence>
<dbReference type="Proteomes" id="UP000728032">
    <property type="component" value="Unassembled WGS sequence"/>
</dbReference>
<keyword evidence="13 15" id="KW-0324">Glycolysis</keyword>
<dbReference type="EC" id="2.7.1.40" evidence="5 15"/>
<dbReference type="SUPFAM" id="SSF50800">
    <property type="entry name" value="PK beta-barrel domain-like"/>
    <property type="match status" value="1"/>
</dbReference>
<keyword evidence="10" id="KW-0067">ATP-binding</keyword>
<dbReference type="InterPro" id="IPR015795">
    <property type="entry name" value="Pyrv_Knase_C"/>
</dbReference>
<evidence type="ECO:0000256" key="13">
    <source>
        <dbReference type="ARBA" id="ARBA00023152"/>
    </source>
</evidence>
<dbReference type="FunFam" id="2.40.33.10:FF:000023">
    <property type="entry name" value="Pyruvate kinase PKM"/>
    <property type="match status" value="1"/>
</dbReference>
<dbReference type="GO" id="GO:0016301">
    <property type="term" value="F:kinase activity"/>
    <property type="evidence" value="ECO:0007669"/>
    <property type="project" value="UniProtKB-KW"/>
</dbReference>
<dbReference type="InterPro" id="IPR018209">
    <property type="entry name" value="Pyrv_Knase_AS"/>
</dbReference>
<dbReference type="PROSITE" id="PS00110">
    <property type="entry name" value="PYRUVATE_KINASE"/>
    <property type="match status" value="1"/>
</dbReference>
<comment type="pathway">
    <text evidence="3 15">Carbohydrate degradation; glycolysis; pyruvate from D-glyceraldehyde 3-phosphate: step 5/5.</text>
</comment>
<dbReference type="PANTHER" id="PTHR11817">
    <property type="entry name" value="PYRUVATE KINASE"/>
    <property type="match status" value="1"/>
</dbReference>
<dbReference type="Gene3D" id="3.20.20.60">
    <property type="entry name" value="Phosphoenolpyruvate-binding domains"/>
    <property type="match status" value="1"/>
</dbReference>
<keyword evidence="8" id="KW-0547">Nucleotide-binding</keyword>
<dbReference type="EMBL" id="OC915862">
    <property type="protein sequence ID" value="CAD7642258.1"/>
    <property type="molecule type" value="Genomic_DNA"/>
</dbReference>
<evidence type="ECO:0000256" key="6">
    <source>
        <dbReference type="ARBA" id="ARBA00022679"/>
    </source>
</evidence>
<dbReference type="Pfam" id="PF02887">
    <property type="entry name" value="PK_C"/>
    <property type="match status" value="1"/>
</dbReference>
<keyword evidence="9 15" id="KW-0418">Kinase</keyword>
<protein>
    <recommendedName>
        <fullName evidence="5 15">Pyruvate kinase</fullName>
        <ecNumber evidence="5 15">2.7.1.40</ecNumber>
    </recommendedName>
</protein>
<comment type="cofactor">
    <cofactor evidence="2">
        <name>K(+)</name>
        <dbReference type="ChEBI" id="CHEBI:29103"/>
    </cofactor>
</comment>
<feature type="domain" description="Pyruvate kinase C-terminal" evidence="17">
    <location>
        <begin position="390"/>
        <end position="509"/>
    </location>
</feature>
<evidence type="ECO:0000256" key="5">
    <source>
        <dbReference type="ARBA" id="ARBA00012142"/>
    </source>
</evidence>
<feature type="domain" description="Pyruvate kinase barrel" evidence="16">
    <location>
        <begin position="54"/>
        <end position="374"/>
    </location>
</feature>
<evidence type="ECO:0000256" key="3">
    <source>
        <dbReference type="ARBA" id="ARBA00004997"/>
    </source>
</evidence>
<evidence type="ECO:0000313" key="18">
    <source>
        <dbReference type="EMBL" id="CAD7642258.1"/>
    </source>
</evidence>
<dbReference type="Gene3D" id="3.40.1380.20">
    <property type="entry name" value="Pyruvate kinase, C-terminal domain"/>
    <property type="match status" value="1"/>
</dbReference>
<keyword evidence="12" id="KW-0630">Potassium</keyword>
<evidence type="ECO:0000256" key="2">
    <source>
        <dbReference type="ARBA" id="ARBA00001958"/>
    </source>
</evidence>
<dbReference type="InterPro" id="IPR040442">
    <property type="entry name" value="Pyrv_kinase-like_dom_sf"/>
</dbReference>
<dbReference type="PRINTS" id="PR01050">
    <property type="entry name" value="PYRUVTKNASE"/>
</dbReference>
<evidence type="ECO:0000256" key="15">
    <source>
        <dbReference type="RuleBase" id="RU000504"/>
    </source>
</evidence>
<evidence type="ECO:0000256" key="9">
    <source>
        <dbReference type="ARBA" id="ARBA00022777"/>
    </source>
</evidence>
<dbReference type="AlphaFoldDB" id="A0A7R9LKQ1"/>
<evidence type="ECO:0000256" key="12">
    <source>
        <dbReference type="ARBA" id="ARBA00022958"/>
    </source>
</evidence>
<comment type="similarity">
    <text evidence="4 15">Belongs to the pyruvate kinase family.</text>
</comment>
<dbReference type="CDD" id="cd00288">
    <property type="entry name" value="Pyruvate_Kinase"/>
    <property type="match status" value="1"/>
</dbReference>
<keyword evidence="11 15" id="KW-0460">Magnesium</keyword>
<dbReference type="InterPro" id="IPR015793">
    <property type="entry name" value="Pyrv_Knase_brl"/>
</dbReference>
<gene>
    <name evidence="18" type="ORF">ONB1V03_LOCUS3498</name>
</gene>
<keyword evidence="19" id="KW-1185">Reference proteome</keyword>
<dbReference type="GO" id="GO:0000287">
    <property type="term" value="F:magnesium ion binding"/>
    <property type="evidence" value="ECO:0007669"/>
    <property type="project" value="InterPro"/>
</dbReference>